<sequence>QLYSSAAELQVLQEDFNCIFDVLRQPQGLHTKLSKRMSLFLSPLHSFAHDVWQAKWRRASEQTYDATANTMFLD</sequence>
<feature type="non-terminal residue" evidence="1">
    <location>
        <position position="1"/>
    </location>
</feature>
<dbReference type="AlphaFoldDB" id="J0L848"/>
<dbReference type="InParanoid" id="J0L848"/>
<evidence type="ECO:0000313" key="2">
    <source>
        <dbReference type="Proteomes" id="UP000006514"/>
    </source>
</evidence>
<reference evidence="2" key="1">
    <citation type="journal article" date="2012" name="Science">
        <title>The Paleozoic origin of enzymatic lignin decomposition reconstructed from 31 fungal genomes.</title>
        <authorList>
            <person name="Floudas D."/>
            <person name="Binder M."/>
            <person name="Riley R."/>
            <person name="Barry K."/>
            <person name="Blanchette R.A."/>
            <person name="Henrissat B."/>
            <person name="Martinez A.T."/>
            <person name="Otillar R."/>
            <person name="Spatafora J.W."/>
            <person name="Yadav J.S."/>
            <person name="Aerts A."/>
            <person name="Benoit I."/>
            <person name="Boyd A."/>
            <person name="Carlson A."/>
            <person name="Copeland A."/>
            <person name="Coutinho P.M."/>
            <person name="de Vries R.P."/>
            <person name="Ferreira P."/>
            <person name="Findley K."/>
            <person name="Foster B."/>
            <person name="Gaskell J."/>
            <person name="Glotzer D."/>
            <person name="Gorecki P."/>
            <person name="Heitman J."/>
            <person name="Hesse C."/>
            <person name="Hori C."/>
            <person name="Igarashi K."/>
            <person name="Jurgens J.A."/>
            <person name="Kallen N."/>
            <person name="Kersten P."/>
            <person name="Kohler A."/>
            <person name="Kuees U."/>
            <person name="Kumar T.K.A."/>
            <person name="Kuo A."/>
            <person name="LaButti K."/>
            <person name="Larrondo L.F."/>
            <person name="Lindquist E."/>
            <person name="Ling A."/>
            <person name="Lombard V."/>
            <person name="Lucas S."/>
            <person name="Lundell T."/>
            <person name="Martin R."/>
            <person name="McLaughlin D.J."/>
            <person name="Morgenstern I."/>
            <person name="Morin E."/>
            <person name="Murat C."/>
            <person name="Nagy L.G."/>
            <person name="Nolan M."/>
            <person name="Ohm R.A."/>
            <person name="Patyshakuliyeva A."/>
            <person name="Rokas A."/>
            <person name="Ruiz-Duenas F.J."/>
            <person name="Sabat G."/>
            <person name="Salamov A."/>
            <person name="Samejima M."/>
            <person name="Schmutz J."/>
            <person name="Slot J.C."/>
            <person name="St John F."/>
            <person name="Stenlid J."/>
            <person name="Sun H."/>
            <person name="Sun S."/>
            <person name="Syed K."/>
            <person name="Tsang A."/>
            <person name="Wiebenga A."/>
            <person name="Young D."/>
            <person name="Pisabarro A."/>
            <person name="Eastwood D.C."/>
            <person name="Martin F."/>
            <person name="Cullen D."/>
            <person name="Grigoriev I.V."/>
            <person name="Hibbett D.S."/>
        </authorList>
    </citation>
    <scope>NUCLEOTIDE SEQUENCE [LARGE SCALE GENOMIC DNA]</scope>
    <source>
        <strain evidence="2">TFB10046</strain>
    </source>
</reference>
<keyword evidence="2" id="KW-1185">Reference proteome</keyword>
<dbReference type="EMBL" id="JH688937">
    <property type="protein sequence ID" value="EJD32476.1"/>
    <property type="molecule type" value="Genomic_DNA"/>
</dbReference>
<proteinExistence type="predicted"/>
<name>J0L848_AURST</name>
<accession>J0L848</accession>
<dbReference type="KEGG" id="adl:AURDEDRAFT_77656"/>
<evidence type="ECO:0000313" key="1">
    <source>
        <dbReference type="EMBL" id="EJD32476.1"/>
    </source>
</evidence>
<gene>
    <name evidence="1" type="ORF">AURDEDRAFT_77656</name>
</gene>
<dbReference type="Proteomes" id="UP000006514">
    <property type="component" value="Unassembled WGS sequence"/>
</dbReference>
<protein>
    <submittedName>
        <fullName evidence="1">Uncharacterized protein</fullName>
    </submittedName>
</protein>
<organism evidence="1 2">
    <name type="scientific">Auricularia subglabra (strain TFB-10046 / SS5)</name>
    <name type="common">White-rot fungus</name>
    <name type="synonym">Auricularia delicata (strain TFB10046)</name>
    <dbReference type="NCBI Taxonomy" id="717982"/>
    <lineage>
        <taxon>Eukaryota</taxon>
        <taxon>Fungi</taxon>
        <taxon>Dikarya</taxon>
        <taxon>Basidiomycota</taxon>
        <taxon>Agaricomycotina</taxon>
        <taxon>Agaricomycetes</taxon>
        <taxon>Auriculariales</taxon>
        <taxon>Auriculariaceae</taxon>
        <taxon>Auricularia</taxon>
    </lineage>
</organism>